<dbReference type="PANTHER" id="PTHR21435:SF1">
    <property type="entry name" value="MITOCHONDRIAL IMPORT INNER MEMBRANE TRANSLOCASE SUBUNIT TIM29"/>
    <property type="match status" value="1"/>
</dbReference>
<keyword evidence="2" id="KW-1185">Reference proteome</keyword>
<dbReference type="OrthoDB" id="5970620at2759"/>
<dbReference type="InterPro" id="IPR019322">
    <property type="entry name" value="TIMM29"/>
</dbReference>
<dbReference type="Proteomes" id="UP000582182">
    <property type="component" value="Unassembled WGS sequence"/>
</dbReference>
<accession>A0A7L3LUG7</accession>
<name>A0A7L3LUG7_9CHAR</name>
<gene>
    <name evidence="1" type="primary">Timm29</name>
    <name evidence="1" type="ORF">TURVEL_R13972</name>
</gene>
<reference evidence="1 2" key="1">
    <citation type="submission" date="2019-09" db="EMBL/GenBank/DDBJ databases">
        <title>Bird 10,000 Genomes (B10K) Project - Family phase.</title>
        <authorList>
            <person name="Zhang G."/>
        </authorList>
    </citation>
    <scope>NUCLEOTIDE SEQUENCE [LARGE SCALE GENOMIC DNA]</scope>
    <source>
        <strain evidence="1">B10K-DU-029-46</strain>
    </source>
</reference>
<sequence length="80" mass="9500">LAVVYETPHPQETELYRYRCPYLLPRWRDFPSSLLDVGFAGYWWLLGSRLRDCDVNQEEFGGLPPHLQRVEPSLQLHSQR</sequence>
<dbReference type="PANTHER" id="PTHR21435">
    <property type="entry name" value="MITOCHONDRIAL IMPORT INNER MEMBRANE TRANSLOCASE SUBUNIT TIM29"/>
    <property type="match status" value="1"/>
</dbReference>
<dbReference type="GO" id="GO:0042721">
    <property type="term" value="C:TIM22 mitochondrial import inner membrane insertion complex"/>
    <property type="evidence" value="ECO:0007669"/>
    <property type="project" value="InterPro"/>
</dbReference>
<dbReference type="Pfam" id="PF10171">
    <property type="entry name" value="Tim29"/>
    <property type="match status" value="1"/>
</dbReference>
<comment type="caution">
    <text evidence="1">The sequence shown here is derived from an EMBL/GenBank/DDBJ whole genome shotgun (WGS) entry which is preliminary data.</text>
</comment>
<evidence type="ECO:0000313" key="1">
    <source>
        <dbReference type="EMBL" id="NXU56658.1"/>
    </source>
</evidence>
<proteinExistence type="predicted"/>
<protein>
    <submittedName>
        <fullName evidence="1">TIM29 translocase</fullName>
    </submittedName>
</protein>
<feature type="non-terminal residue" evidence="1">
    <location>
        <position position="80"/>
    </location>
</feature>
<organism evidence="1 2">
    <name type="scientific">Turnix velox</name>
    <name type="common">Little buttonquail</name>
    <dbReference type="NCBI Taxonomy" id="2529409"/>
    <lineage>
        <taxon>Eukaryota</taxon>
        <taxon>Metazoa</taxon>
        <taxon>Chordata</taxon>
        <taxon>Craniata</taxon>
        <taxon>Vertebrata</taxon>
        <taxon>Euteleostomi</taxon>
        <taxon>Archelosauria</taxon>
        <taxon>Archosauria</taxon>
        <taxon>Dinosauria</taxon>
        <taxon>Saurischia</taxon>
        <taxon>Theropoda</taxon>
        <taxon>Coelurosauria</taxon>
        <taxon>Aves</taxon>
        <taxon>Neognathae</taxon>
        <taxon>Neoaves</taxon>
        <taxon>Charadriiformes</taxon>
        <taxon>Turnicidae</taxon>
        <taxon>Turnix</taxon>
    </lineage>
</organism>
<evidence type="ECO:0000313" key="2">
    <source>
        <dbReference type="Proteomes" id="UP000582182"/>
    </source>
</evidence>
<feature type="non-terminal residue" evidence="1">
    <location>
        <position position="1"/>
    </location>
</feature>
<dbReference type="AlphaFoldDB" id="A0A7L3LUG7"/>
<dbReference type="EMBL" id="VZTY01027155">
    <property type="protein sequence ID" value="NXU56658.1"/>
    <property type="molecule type" value="Genomic_DNA"/>
</dbReference>
<dbReference type="GO" id="GO:0045039">
    <property type="term" value="P:protein insertion into mitochondrial inner membrane"/>
    <property type="evidence" value="ECO:0007669"/>
    <property type="project" value="TreeGrafter"/>
</dbReference>